<evidence type="ECO:0000256" key="1">
    <source>
        <dbReference type="SAM" id="Coils"/>
    </source>
</evidence>
<accession>A0AAD4II73</accession>
<reference evidence="2" key="1">
    <citation type="submission" date="2021-07" db="EMBL/GenBank/DDBJ databases">
        <title>Genome Resource of American Ginseng Black Spot Pathogen Alternaria panax.</title>
        <authorList>
            <person name="Qiu C."/>
            <person name="Wang W."/>
            <person name="Liu Z."/>
        </authorList>
    </citation>
    <scope>NUCLEOTIDE SEQUENCE</scope>
    <source>
        <strain evidence="2">BNCC115425</strain>
    </source>
</reference>
<dbReference type="EMBL" id="JAANER010000002">
    <property type="protein sequence ID" value="KAG9194794.1"/>
    <property type="molecule type" value="Genomic_DNA"/>
</dbReference>
<dbReference type="AlphaFoldDB" id="A0AAD4II73"/>
<gene>
    <name evidence="2" type="ORF">G6011_04829</name>
</gene>
<evidence type="ECO:0000313" key="3">
    <source>
        <dbReference type="Proteomes" id="UP001199106"/>
    </source>
</evidence>
<evidence type="ECO:0000313" key="2">
    <source>
        <dbReference type="EMBL" id="KAG9194794.1"/>
    </source>
</evidence>
<keyword evidence="3" id="KW-1185">Reference proteome</keyword>
<dbReference type="Proteomes" id="UP001199106">
    <property type="component" value="Unassembled WGS sequence"/>
</dbReference>
<feature type="coiled-coil region" evidence="1">
    <location>
        <begin position="106"/>
        <end position="158"/>
    </location>
</feature>
<name>A0AAD4II73_9PLEO</name>
<sequence length="591" mass="65623">MHRRGTFPLIPPLIPPESVERNATISRHDSVNSAQDLEITRLQRKIRELRATEARLSWGHDQVSQELKECKSNLAKEKQEARTFAGKLSKESRNSNALIKEMAVLREDTECRVRDVETKLDHERKKRAKNQQDANKTTAELNSQLDAKQSVIKKLEARVPDKKRHLHTTQAEMGSIRANVYHQSNSLTRKPNTGEPSPIQSNIVSELHDTIKHLNKENARLQNTYHDDGCGEYRNIIAQQLRDARGLQAAAEAETEGLRHLAKANADLMDENAIQVTIFKALIQETDRYGVGTAEELLVERQFVSSLTKEMDAAIALKQPLGFSAITHLCTAPIAPEDNKTEVAVYMNHLRAAELEVEVLHSESNDVSSKLYALEHQPLPALELSTVFCLVSEPKVASSSKSSLKFSGLQTVSTTPRMPASAGTPLTDPSLLAGLEDLGKSIMSLSTVPPLKVVVKPSTKLQVTPLLPNVALTINIQPTDKRNYSLLQRVQSAVSATSSLDIHGPKEAVKQFVASMHDVEMEHAEKSQLAIQLEKAAKQHCADIEALEAQIVGKRKCLDPEHRMMADELEAKNVQFAMQEQLLADWGKRSG</sequence>
<protein>
    <submittedName>
        <fullName evidence="2">Uncharacterized protein</fullName>
    </submittedName>
</protein>
<feature type="coiled-coil region" evidence="1">
    <location>
        <begin position="32"/>
        <end position="80"/>
    </location>
</feature>
<comment type="caution">
    <text evidence="2">The sequence shown here is derived from an EMBL/GenBank/DDBJ whole genome shotgun (WGS) entry which is preliminary data.</text>
</comment>
<keyword evidence="1" id="KW-0175">Coiled coil</keyword>
<proteinExistence type="predicted"/>
<organism evidence="2 3">
    <name type="scientific">Alternaria panax</name>
    <dbReference type="NCBI Taxonomy" id="48097"/>
    <lineage>
        <taxon>Eukaryota</taxon>
        <taxon>Fungi</taxon>
        <taxon>Dikarya</taxon>
        <taxon>Ascomycota</taxon>
        <taxon>Pezizomycotina</taxon>
        <taxon>Dothideomycetes</taxon>
        <taxon>Pleosporomycetidae</taxon>
        <taxon>Pleosporales</taxon>
        <taxon>Pleosporineae</taxon>
        <taxon>Pleosporaceae</taxon>
        <taxon>Alternaria</taxon>
        <taxon>Alternaria sect. Panax</taxon>
    </lineage>
</organism>